<gene>
    <name evidence="2" type="ORF">WN51_04530</name>
</gene>
<organism evidence="2 3">
    <name type="scientific">Melipona quadrifasciata</name>
    <dbReference type="NCBI Taxonomy" id="166423"/>
    <lineage>
        <taxon>Eukaryota</taxon>
        <taxon>Metazoa</taxon>
        <taxon>Ecdysozoa</taxon>
        <taxon>Arthropoda</taxon>
        <taxon>Hexapoda</taxon>
        <taxon>Insecta</taxon>
        <taxon>Pterygota</taxon>
        <taxon>Neoptera</taxon>
        <taxon>Endopterygota</taxon>
        <taxon>Hymenoptera</taxon>
        <taxon>Apocrita</taxon>
        <taxon>Aculeata</taxon>
        <taxon>Apoidea</taxon>
        <taxon>Anthophila</taxon>
        <taxon>Apidae</taxon>
        <taxon>Melipona</taxon>
    </lineage>
</organism>
<sequence length="372" mass="42443">MISNELNGRSRVRDIARWRTSFVATPCVTKRHGDTTEEEEEKKRQRGEASISYNSQWSKARMDENEQGGKYREPPMVRTQWAEERPGERERERGSEGMNGELGFSTDMRSTGCCSLQSARIASSRQLPVKFICNKIKIKINTEYMFERKKKENKYQRKKQNCDTRLTTCDMITRAISNLAYPIIKIKYIQPCMKVQQRVRRCDEFTRPFGARATKDSYLQDVFKNNYRGRSSDSHGVALTFVLPALWSGSSLLRHKGSPSQPLQCQSAEVQIEKVKEQPCGTLNDQFSFTKFTEIQRINAINEIPNNSLLVERQFFEKTRNSVTTACTPTPCNAATPPTSSSLHLRRFGAQTMATLRGVIPVSAPRAATLTK</sequence>
<name>A0A0M8ZS53_9HYME</name>
<feature type="region of interest" description="Disordered" evidence="1">
    <location>
        <begin position="29"/>
        <end position="102"/>
    </location>
</feature>
<proteinExistence type="predicted"/>
<evidence type="ECO:0000256" key="1">
    <source>
        <dbReference type="SAM" id="MobiDB-lite"/>
    </source>
</evidence>
<dbReference type="EMBL" id="KQ435878">
    <property type="protein sequence ID" value="KOX70015.1"/>
    <property type="molecule type" value="Genomic_DNA"/>
</dbReference>
<evidence type="ECO:0000313" key="2">
    <source>
        <dbReference type="EMBL" id="KOX70015.1"/>
    </source>
</evidence>
<accession>A0A0M8ZS53</accession>
<dbReference type="AlphaFoldDB" id="A0A0M8ZS53"/>
<evidence type="ECO:0000313" key="3">
    <source>
        <dbReference type="Proteomes" id="UP000053105"/>
    </source>
</evidence>
<dbReference type="Proteomes" id="UP000053105">
    <property type="component" value="Unassembled WGS sequence"/>
</dbReference>
<feature type="compositionally biased region" description="Basic and acidic residues" evidence="1">
    <location>
        <begin position="60"/>
        <end position="95"/>
    </location>
</feature>
<feature type="compositionally biased region" description="Basic and acidic residues" evidence="1">
    <location>
        <begin position="31"/>
        <end position="47"/>
    </location>
</feature>
<protein>
    <submittedName>
        <fullName evidence="2">Uncharacterized protein</fullName>
    </submittedName>
</protein>
<reference evidence="2 3" key="1">
    <citation type="submission" date="2015-07" db="EMBL/GenBank/DDBJ databases">
        <title>The genome of Melipona quadrifasciata.</title>
        <authorList>
            <person name="Pan H."/>
            <person name="Kapheim K."/>
        </authorList>
    </citation>
    <scope>NUCLEOTIDE SEQUENCE [LARGE SCALE GENOMIC DNA]</scope>
    <source>
        <strain evidence="2">0111107301</strain>
        <tissue evidence="2">Whole body</tissue>
    </source>
</reference>
<keyword evidence="3" id="KW-1185">Reference proteome</keyword>